<feature type="compositionally biased region" description="Low complexity" evidence="1">
    <location>
        <begin position="39"/>
        <end position="53"/>
    </location>
</feature>
<reference evidence="3" key="1">
    <citation type="journal article" date="2010" name="Nature">
        <title>The Amphimedon queenslandica genome and the evolution of animal complexity.</title>
        <authorList>
            <person name="Srivastava M."/>
            <person name="Simakov O."/>
            <person name="Chapman J."/>
            <person name="Fahey B."/>
            <person name="Gauthier M.E."/>
            <person name="Mitros T."/>
            <person name="Richards G.S."/>
            <person name="Conaco C."/>
            <person name="Dacre M."/>
            <person name="Hellsten U."/>
            <person name="Larroux C."/>
            <person name="Putnam N.H."/>
            <person name="Stanke M."/>
            <person name="Adamska M."/>
            <person name="Darling A."/>
            <person name="Degnan S.M."/>
            <person name="Oakley T.H."/>
            <person name="Plachetzki D.C."/>
            <person name="Zhai Y."/>
            <person name="Adamski M."/>
            <person name="Calcino A."/>
            <person name="Cummins S.F."/>
            <person name="Goodstein D.M."/>
            <person name="Harris C."/>
            <person name="Jackson D.J."/>
            <person name="Leys S.P."/>
            <person name="Shu S."/>
            <person name="Woodcroft B.J."/>
            <person name="Vervoort M."/>
            <person name="Kosik K.S."/>
            <person name="Manning G."/>
            <person name="Degnan B.M."/>
            <person name="Rokhsar D.S."/>
        </authorList>
    </citation>
    <scope>NUCLEOTIDE SEQUENCE [LARGE SCALE GENOMIC DNA]</scope>
</reference>
<dbReference type="AlphaFoldDB" id="A0A1X7TXU3"/>
<protein>
    <submittedName>
        <fullName evidence="2">Uncharacterized protein</fullName>
    </submittedName>
</protein>
<sequence>MSAPGPYYGTHTQPIYQAPPPPPPPQFVYNPYDQPLTGQPQPQYYSQPHQYHGQPPPPPPDQYYPVGALPQNTGYQSQPQLQQQRNTANCCDSVTQGLMCCCAGMLCYMCLCDAMDSGMCMEGAGMDSFVGDD</sequence>
<name>A0A1X7TXU3_AMPQE</name>
<gene>
    <name evidence="2" type="primary">105314198</name>
</gene>
<accession>A0A1X7TXU3</accession>
<dbReference type="EnsemblMetazoa" id="XM_011408225.2">
    <property type="protein sequence ID" value="XP_011406527.1"/>
    <property type="gene ID" value="LOC105314198"/>
</dbReference>
<evidence type="ECO:0000313" key="2">
    <source>
        <dbReference type="EnsemblMetazoa" id="Aqu2.1.20209_001"/>
    </source>
</evidence>
<evidence type="ECO:0000256" key="1">
    <source>
        <dbReference type="SAM" id="MobiDB-lite"/>
    </source>
</evidence>
<dbReference type="KEGG" id="aqu:105314198"/>
<dbReference type="EnsemblMetazoa" id="Aqu2.1.20209_001">
    <property type="protein sequence ID" value="Aqu2.1.20209_001"/>
    <property type="gene ID" value="Aqu2.1.20209"/>
</dbReference>
<organism evidence="2">
    <name type="scientific">Amphimedon queenslandica</name>
    <name type="common">Sponge</name>
    <dbReference type="NCBI Taxonomy" id="400682"/>
    <lineage>
        <taxon>Eukaryota</taxon>
        <taxon>Metazoa</taxon>
        <taxon>Porifera</taxon>
        <taxon>Demospongiae</taxon>
        <taxon>Heteroscleromorpha</taxon>
        <taxon>Haplosclerida</taxon>
        <taxon>Niphatidae</taxon>
        <taxon>Amphimedon</taxon>
    </lineage>
</organism>
<keyword evidence="3" id="KW-1185">Reference proteome</keyword>
<dbReference type="InParanoid" id="A0A1X7TXU3"/>
<proteinExistence type="predicted"/>
<reference evidence="2" key="2">
    <citation type="submission" date="2017-05" db="UniProtKB">
        <authorList>
            <consortium name="EnsemblMetazoa"/>
        </authorList>
    </citation>
    <scope>IDENTIFICATION</scope>
</reference>
<dbReference type="Proteomes" id="UP000007879">
    <property type="component" value="Unassembled WGS sequence"/>
</dbReference>
<evidence type="ECO:0000313" key="3">
    <source>
        <dbReference type="Proteomes" id="UP000007879"/>
    </source>
</evidence>
<feature type="compositionally biased region" description="Pro residues" evidence="1">
    <location>
        <begin position="17"/>
        <end position="26"/>
    </location>
</feature>
<feature type="region of interest" description="Disordered" evidence="1">
    <location>
        <begin position="1"/>
        <end position="74"/>
    </location>
</feature>